<dbReference type="InterPro" id="IPR053136">
    <property type="entry name" value="UTP_pyrophosphatase-like"/>
</dbReference>
<gene>
    <name evidence="2" type="ORF">SAMN05216207_10499</name>
</gene>
<proteinExistence type="predicted"/>
<evidence type="ECO:0000313" key="3">
    <source>
        <dbReference type="Proteomes" id="UP000199614"/>
    </source>
</evidence>
<accession>A0A1I5GP84</accession>
<dbReference type="PANTHER" id="PTHR30399:SF1">
    <property type="entry name" value="UTP PYROPHOSPHATASE"/>
    <property type="match status" value="1"/>
</dbReference>
<protein>
    <recommendedName>
        <fullName evidence="1">YgjP-like metallopeptidase domain-containing protein</fullName>
    </recommendedName>
</protein>
<dbReference type="Gene3D" id="3.30.2010.10">
    <property type="entry name" value="Metalloproteases ('zincins'), catalytic domain"/>
    <property type="match status" value="1"/>
</dbReference>
<evidence type="ECO:0000313" key="2">
    <source>
        <dbReference type="EMBL" id="SFO37720.1"/>
    </source>
</evidence>
<dbReference type="EMBL" id="FOUY01000049">
    <property type="protein sequence ID" value="SFO37720.1"/>
    <property type="molecule type" value="Genomic_DNA"/>
</dbReference>
<dbReference type="STRING" id="260086.SAMN05216207_10499"/>
<dbReference type="OrthoDB" id="9811177at2"/>
<dbReference type="AlphaFoldDB" id="A0A1I5GP84"/>
<reference evidence="2 3" key="1">
    <citation type="submission" date="2016-10" db="EMBL/GenBank/DDBJ databases">
        <authorList>
            <person name="de Groot N.N."/>
        </authorList>
    </citation>
    <scope>NUCLEOTIDE SEQUENCE [LARGE SCALE GENOMIC DNA]</scope>
    <source>
        <strain evidence="2 3">CGMCC 4.1877</strain>
    </source>
</reference>
<dbReference type="CDD" id="cd07344">
    <property type="entry name" value="M48_yhfN_like"/>
    <property type="match status" value="1"/>
</dbReference>
<keyword evidence="3" id="KW-1185">Reference proteome</keyword>
<dbReference type="PANTHER" id="PTHR30399">
    <property type="entry name" value="UNCHARACTERIZED PROTEIN YGJP"/>
    <property type="match status" value="1"/>
</dbReference>
<dbReference type="Pfam" id="PF01863">
    <property type="entry name" value="YgjP-like"/>
    <property type="match status" value="1"/>
</dbReference>
<name>A0A1I5GP84_PSUAM</name>
<dbReference type="Proteomes" id="UP000199614">
    <property type="component" value="Unassembled WGS sequence"/>
</dbReference>
<evidence type="ECO:0000259" key="1">
    <source>
        <dbReference type="Pfam" id="PF01863"/>
    </source>
</evidence>
<organism evidence="2 3">
    <name type="scientific">Pseudonocardia ammonioxydans</name>
    <dbReference type="NCBI Taxonomy" id="260086"/>
    <lineage>
        <taxon>Bacteria</taxon>
        <taxon>Bacillati</taxon>
        <taxon>Actinomycetota</taxon>
        <taxon>Actinomycetes</taxon>
        <taxon>Pseudonocardiales</taxon>
        <taxon>Pseudonocardiaceae</taxon>
        <taxon>Pseudonocardia</taxon>
    </lineage>
</organism>
<dbReference type="RefSeq" id="WP_093354016.1">
    <property type="nucleotide sequence ID" value="NZ_FOUY01000049.1"/>
</dbReference>
<dbReference type="InterPro" id="IPR002725">
    <property type="entry name" value="YgjP-like_metallopeptidase"/>
</dbReference>
<sequence length="235" mass="26558">MTAVLELDGLRVPVEIGGSSRRARLTVEADGSLRLRAAEDVPTEELQQFLISKREWVYGKLAEKEALLREPVTKALVDGEGFLYLGRSHRLKIDDVGSAVRLEHGRFVLPRHLVETGAASLIAWYQRCGEAWLRPRSRAWAERLRVDARLIEVADLGHKWGSAMAGGRVRIHWATLQLSPILVDYVLVHELAHLREPHHGPAFWQLLARAIPDCEERKQELAKQGARLWFGKCSS</sequence>
<feature type="domain" description="YgjP-like metallopeptidase" evidence="1">
    <location>
        <begin position="21"/>
        <end position="223"/>
    </location>
</feature>